<keyword evidence="2" id="KW-1185">Reference proteome</keyword>
<protein>
    <submittedName>
        <fullName evidence="1">Uncharacterized protein</fullName>
    </submittedName>
</protein>
<gene>
    <name evidence="1" type="ORF">H2198_002869</name>
</gene>
<comment type="caution">
    <text evidence="1">The sequence shown here is derived from an EMBL/GenBank/DDBJ whole genome shotgun (WGS) entry which is preliminary data.</text>
</comment>
<dbReference type="Proteomes" id="UP001172386">
    <property type="component" value="Unassembled WGS sequence"/>
</dbReference>
<evidence type="ECO:0000313" key="2">
    <source>
        <dbReference type="Proteomes" id="UP001172386"/>
    </source>
</evidence>
<organism evidence="1 2">
    <name type="scientific">Neophaeococcomyces mojaviensis</name>
    <dbReference type="NCBI Taxonomy" id="3383035"/>
    <lineage>
        <taxon>Eukaryota</taxon>
        <taxon>Fungi</taxon>
        <taxon>Dikarya</taxon>
        <taxon>Ascomycota</taxon>
        <taxon>Pezizomycotina</taxon>
        <taxon>Eurotiomycetes</taxon>
        <taxon>Chaetothyriomycetidae</taxon>
        <taxon>Chaetothyriales</taxon>
        <taxon>Chaetothyriales incertae sedis</taxon>
        <taxon>Neophaeococcomyces</taxon>
    </lineage>
</organism>
<evidence type="ECO:0000313" key="1">
    <source>
        <dbReference type="EMBL" id="KAJ9659800.1"/>
    </source>
</evidence>
<sequence length="205" mass="21683">MASLPPEDQVTFLLACIKNSECEPDFATVAVDTGTEKRPQARKRYKAIVEHSGKYLLTGENRVVAKDDANAATVTSEDGVKLTTPPPETDNITKPATPTTAQTNNSNDDDNASGAEAVATKTPTTPTPKKRGRPSKDEGIPGSSAKKPRKPRQTKKEKEQKAKDAEPTNAASDGSGKGANAKGEEKSNETANYGVDDGAEEEVEA</sequence>
<name>A0ACC3AD86_9EURO</name>
<reference evidence="1" key="1">
    <citation type="submission" date="2022-10" db="EMBL/GenBank/DDBJ databases">
        <title>Culturing micro-colonial fungi from biological soil crusts in the Mojave desert and describing Neophaeococcomyces mojavensis, and introducing the new genera and species Taxawa tesnikishii.</title>
        <authorList>
            <person name="Kurbessoian T."/>
            <person name="Stajich J.E."/>
        </authorList>
    </citation>
    <scope>NUCLEOTIDE SEQUENCE</scope>
    <source>
        <strain evidence="1">JES_112</strain>
    </source>
</reference>
<dbReference type="EMBL" id="JAPDRQ010000036">
    <property type="protein sequence ID" value="KAJ9659800.1"/>
    <property type="molecule type" value="Genomic_DNA"/>
</dbReference>
<proteinExistence type="predicted"/>
<accession>A0ACC3AD86</accession>